<evidence type="ECO:0000313" key="2">
    <source>
        <dbReference type="Proteomes" id="UP001148838"/>
    </source>
</evidence>
<keyword evidence="2" id="KW-1185">Reference proteome</keyword>
<evidence type="ECO:0000313" key="1">
    <source>
        <dbReference type="EMBL" id="KAJ4435518.1"/>
    </source>
</evidence>
<organism evidence="1 2">
    <name type="scientific">Periplaneta americana</name>
    <name type="common">American cockroach</name>
    <name type="synonym">Blatta americana</name>
    <dbReference type="NCBI Taxonomy" id="6978"/>
    <lineage>
        <taxon>Eukaryota</taxon>
        <taxon>Metazoa</taxon>
        <taxon>Ecdysozoa</taxon>
        <taxon>Arthropoda</taxon>
        <taxon>Hexapoda</taxon>
        <taxon>Insecta</taxon>
        <taxon>Pterygota</taxon>
        <taxon>Neoptera</taxon>
        <taxon>Polyneoptera</taxon>
        <taxon>Dictyoptera</taxon>
        <taxon>Blattodea</taxon>
        <taxon>Blattoidea</taxon>
        <taxon>Blattidae</taxon>
        <taxon>Blattinae</taxon>
        <taxon>Periplaneta</taxon>
    </lineage>
</organism>
<proteinExistence type="predicted"/>
<dbReference type="EMBL" id="JAJSOF020000023">
    <property type="protein sequence ID" value="KAJ4435518.1"/>
    <property type="molecule type" value="Genomic_DNA"/>
</dbReference>
<comment type="caution">
    <text evidence="1">The sequence shown here is derived from an EMBL/GenBank/DDBJ whole genome shotgun (WGS) entry which is preliminary data.</text>
</comment>
<feature type="non-terminal residue" evidence="1">
    <location>
        <position position="59"/>
    </location>
</feature>
<sequence>METGLYGLCCEEYNACTSALCNFLHYPVTSSLLAPNIFLRTLFSNTFNFCIFLEVRFQV</sequence>
<accession>A0ABQ8SNE5</accession>
<dbReference type="Proteomes" id="UP001148838">
    <property type="component" value="Unassembled WGS sequence"/>
</dbReference>
<protein>
    <submittedName>
        <fullName evidence="1">Uncharacterized protein</fullName>
    </submittedName>
</protein>
<reference evidence="1 2" key="1">
    <citation type="journal article" date="2022" name="Allergy">
        <title>Genome assembly and annotation of Periplaneta americana reveal a comprehensive cockroach allergen profile.</title>
        <authorList>
            <person name="Wang L."/>
            <person name="Xiong Q."/>
            <person name="Saelim N."/>
            <person name="Wang L."/>
            <person name="Nong W."/>
            <person name="Wan A.T."/>
            <person name="Shi M."/>
            <person name="Liu X."/>
            <person name="Cao Q."/>
            <person name="Hui J.H.L."/>
            <person name="Sookrung N."/>
            <person name="Leung T.F."/>
            <person name="Tungtrongchitr A."/>
            <person name="Tsui S.K.W."/>
        </authorList>
    </citation>
    <scope>NUCLEOTIDE SEQUENCE [LARGE SCALE GENOMIC DNA]</scope>
    <source>
        <strain evidence="1">PWHHKU_190912</strain>
    </source>
</reference>
<gene>
    <name evidence="1" type="ORF">ANN_18134</name>
</gene>
<name>A0ABQ8SNE5_PERAM</name>